<comment type="caution">
    <text evidence="5">The sequence shown here is derived from an EMBL/GenBank/DDBJ whole genome shotgun (WGS) entry which is preliminary data.</text>
</comment>
<dbReference type="AlphaFoldDB" id="A0A8T7MA87"/>
<evidence type="ECO:0000313" key="5">
    <source>
        <dbReference type="EMBL" id="NWJ48974.1"/>
    </source>
</evidence>
<gene>
    <name evidence="5" type="ORF">HXX08_24195</name>
</gene>
<dbReference type="GO" id="GO:0009247">
    <property type="term" value="P:glycolipid biosynthetic process"/>
    <property type="evidence" value="ECO:0007669"/>
    <property type="project" value="TreeGrafter"/>
</dbReference>
<evidence type="ECO:0000256" key="2">
    <source>
        <dbReference type="ARBA" id="ARBA00022676"/>
    </source>
</evidence>
<dbReference type="Proteomes" id="UP000521676">
    <property type="component" value="Unassembled WGS sequence"/>
</dbReference>
<evidence type="ECO:0000256" key="1">
    <source>
        <dbReference type="ARBA" id="ARBA00006739"/>
    </source>
</evidence>
<dbReference type="GO" id="GO:0004582">
    <property type="term" value="F:dolichyl-phosphate beta-D-mannosyltransferase activity"/>
    <property type="evidence" value="ECO:0007669"/>
    <property type="project" value="InterPro"/>
</dbReference>
<dbReference type="InterPro" id="IPR029044">
    <property type="entry name" value="Nucleotide-diphossugar_trans"/>
</dbReference>
<dbReference type="SUPFAM" id="SSF53448">
    <property type="entry name" value="Nucleotide-diphospho-sugar transferases"/>
    <property type="match status" value="1"/>
</dbReference>
<evidence type="ECO:0000256" key="3">
    <source>
        <dbReference type="ARBA" id="ARBA00022679"/>
    </source>
</evidence>
<keyword evidence="3" id="KW-0808">Transferase</keyword>
<dbReference type="CDD" id="cd06442">
    <property type="entry name" value="DPM1_like"/>
    <property type="match status" value="1"/>
</dbReference>
<proteinExistence type="inferred from homology"/>
<keyword evidence="2" id="KW-0328">Glycosyltransferase</keyword>
<dbReference type="InterPro" id="IPR001173">
    <property type="entry name" value="Glyco_trans_2-like"/>
</dbReference>
<reference evidence="5 6" key="1">
    <citation type="submission" date="2020-06" db="EMBL/GenBank/DDBJ databases">
        <title>Anoxygenic phototrophic Chloroflexota member uses a Type I reaction center.</title>
        <authorList>
            <person name="Tsuji J.M."/>
            <person name="Shaw N.A."/>
            <person name="Nagashima S."/>
            <person name="Venkiteswaran J."/>
            <person name="Schiff S.L."/>
            <person name="Hanada S."/>
            <person name="Tank M."/>
            <person name="Neufeld J.D."/>
        </authorList>
    </citation>
    <scope>NUCLEOTIDE SEQUENCE [LARGE SCALE GENOMIC DNA]</scope>
    <source>
        <strain evidence="5">L227-S17</strain>
    </source>
</reference>
<organism evidence="5 6">
    <name type="scientific">Candidatus Chlorohelix allophototropha</name>
    <dbReference type="NCBI Taxonomy" id="3003348"/>
    <lineage>
        <taxon>Bacteria</taxon>
        <taxon>Bacillati</taxon>
        <taxon>Chloroflexota</taxon>
        <taxon>Chloroflexia</taxon>
        <taxon>Candidatus Chloroheliales</taxon>
        <taxon>Candidatus Chloroheliaceae</taxon>
        <taxon>Candidatus Chlorohelix</taxon>
    </lineage>
</organism>
<dbReference type="InterPro" id="IPR039528">
    <property type="entry name" value="DPM1-like"/>
</dbReference>
<dbReference type="Pfam" id="PF00535">
    <property type="entry name" value="Glycos_transf_2"/>
    <property type="match status" value="1"/>
</dbReference>
<dbReference type="FunFam" id="3.90.550.10:FF:000122">
    <property type="entry name" value="Dolichol-phosphate mannosyltransferase subunit 1"/>
    <property type="match status" value="1"/>
</dbReference>
<dbReference type="GO" id="GO:0016020">
    <property type="term" value="C:membrane"/>
    <property type="evidence" value="ECO:0007669"/>
    <property type="project" value="GOC"/>
</dbReference>
<evidence type="ECO:0000313" key="6">
    <source>
        <dbReference type="Proteomes" id="UP000521676"/>
    </source>
</evidence>
<dbReference type="PANTHER" id="PTHR43398">
    <property type="entry name" value="DOLICHOL-PHOSPHATE MANNOSYLTRANSFERASE SUBUNIT 1"/>
    <property type="match status" value="1"/>
</dbReference>
<accession>A0A8T7MA87</accession>
<dbReference type="Gene3D" id="3.90.550.10">
    <property type="entry name" value="Spore Coat Polysaccharide Biosynthesis Protein SpsA, Chain A"/>
    <property type="match status" value="1"/>
</dbReference>
<feature type="domain" description="Glycosyltransferase 2-like" evidence="4">
    <location>
        <begin position="2"/>
        <end position="169"/>
    </location>
</feature>
<evidence type="ECO:0000259" key="4">
    <source>
        <dbReference type="Pfam" id="PF00535"/>
    </source>
</evidence>
<name>A0A8T7MA87_9CHLR</name>
<dbReference type="EMBL" id="JACATZ010000003">
    <property type="protein sequence ID" value="NWJ48974.1"/>
    <property type="molecule type" value="Genomic_DNA"/>
</dbReference>
<protein>
    <submittedName>
        <fullName evidence="5">Polyprenol monophosphomannose synthase</fullName>
    </submittedName>
</protein>
<sequence>MVVVPTYNEAENLPSLLKVLFGLGLNLRVLIVDDNSPDGTGQLANQLAVDDYPGKLEVLKRPGKMGLGSAYITGFKHALSRGASFIVEMDADFSHDPKVLKEFARVIKKADVTVGSRYVAGGSIDERWKLIRRIISKGGSIYARAVLRLKVQDTTAGFKMFRAEVLRKLPLEKVRSNGYAFQVEMAYLCQKNGFKVVEVPIHFSDRELGKSKMSAKIALEAAWRVWQIKFRY</sequence>
<comment type="similarity">
    <text evidence="1">Belongs to the glycosyltransferase 2 family.</text>
</comment>
<dbReference type="PANTHER" id="PTHR43398:SF1">
    <property type="entry name" value="DOLICHOL-PHOSPHATE MANNOSYLTRANSFERASE SUBUNIT 1"/>
    <property type="match status" value="1"/>
</dbReference>